<gene>
    <name evidence="1" type="ORF">BLW93_01330</name>
</gene>
<dbReference type="InterPro" id="IPR022285">
    <property type="entry name" value="CHP03879_regulat_dom_put"/>
</dbReference>
<dbReference type="PANTHER" id="PTHR40727">
    <property type="entry name" value="TRANSCRIPTION REGULATOR, ENCODED NEXT TO RECA SUPERFAMILY ATPASE-RELATED"/>
    <property type="match status" value="1"/>
</dbReference>
<evidence type="ECO:0000313" key="1">
    <source>
        <dbReference type="EMBL" id="OMH41159.1"/>
    </source>
</evidence>
<name>A0A1R1MN31_9BACT</name>
<reference evidence="1 2" key="1">
    <citation type="submission" date="2016-10" db="EMBL/GenBank/DDBJ databases">
        <title>Genome sequence of a sulfur-reducing bacterium Desulfurobacterium indicum K6013.</title>
        <authorList>
            <person name="Cao J."/>
            <person name="Shao Z."/>
            <person name="Alain K."/>
            <person name="Jebbar M."/>
        </authorList>
    </citation>
    <scope>NUCLEOTIDE SEQUENCE [LARGE SCALE GENOMIC DNA]</scope>
    <source>
        <strain evidence="1 2">K6013</strain>
    </source>
</reference>
<dbReference type="RefSeq" id="WP_076712316.1">
    <property type="nucleotide sequence ID" value="NZ_MOEN01000003.1"/>
</dbReference>
<protein>
    <submittedName>
        <fullName evidence="1">Bacterio-opsin activator</fullName>
    </submittedName>
</protein>
<keyword evidence="2" id="KW-1185">Reference proteome</keyword>
<sequence length="205" mass="23249">MVIEIRPQEKDYDTLALRVFLKALEIIGGPKKLFEYRNLTWVPSLMEACYAVVLKEEGMKTEDEIAEFIGITKQTVRNMLSADPALVLKKLEGELESKDVKVHTAGGLAKLAYREVKEGRDNVPFVISVCKTYLSQLFGVVWPVEVLTVIKGLSFPLEDRNILKERLKGIKVKDKYAEELIDMIEFPVRSPADLLHKLKEAATKD</sequence>
<dbReference type="NCBIfam" id="TIGR03879">
    <property type="entry name" value="near_KaiC_dom"/>
    <property type="match status" value="1"/>
</dbReference>
<dbReference type="PANTHER" id="PTHR40727:SF1">
    <property type="entry name" value="BACTERIO-OPSIN ACTIVATOR"/>
    <property type="match status" value="1"/>
</dbReference>
<evidence type="ECO:0000313" key="2">
    <source>
        <dbReference type="Proteomes" id="UP000187408"/>
    </source>
</evidence>
<dbReference type="AlphaFoldDB" id="A0A1R1MN31"/>
<dbReference type="OrthoDB" id="5372654at2"/>
<dbReference type="EMBL" id="MOEN01000003">
    <property type="protein sequence ID" value="OMH41159.1"/>
    <property type="molecule type" value="Genomic_DNA"/>
</dbReference>
<comment type="caution">
    <text evidence="1">The sequence shown here is derived from an EMBL/GenBank/DDBJ whole genome shotgun (WGS) entry which is preliminary data.</text>
</comment>
<organism evidence="1 2">
    <name type="scientific">Desulfurobacterium indicum</name>
    <dbReference type="NCBI Taxonomy" id="1914305"/>
    <lineage>
        <taxon>Bacteria</taxon>
        <taxon>Pseudomonadati</taxon>
        <taxon>Aquificota</taxon>
        <taxon>Aquificia</taxon>
        <taxon>Desulfurobacteriales</taxon>
        <taxon>Desulfurobacteriaceae</taxon>
        <taxon>Desulfurobacterium</taxon>
    </lineage>
</organism>
<accession>A0A1R1MN31</accession>
<dbReference type="STRING" id="1914305.BLW93_01330"/>
<dbReference type="Proteomes" id="UP000187408">
    <property type="component" value="Unassembled WGS sequence"/>
</dbReference>
<proteinExistence type="predicted"/>